<accession>A0A0M0J3Y2</accession>
<dbReference type="PROSITE" id="PS50222">
    <property type="entry name" value="EF_HAND_2"/>
    <property type="match status" value="2"/>
</dbReference>
<evidence type="ECO:0000259" key="7">
    <source>
        <dbReference type="PROSITE" id="PS50222"/>
    </source>
</evidence>
<organism evidence="8 9">
    <name type="scientific">Chrysochromulina tobinii</name>
    <dbReference type="NCBI Taxonomy" id="1460289"/>
    <lineage>
        <taxon>Eukaryota</taxon>
        <taxon>Haptista</taxon>
        <taxon>Haptophyta</taxon>
        <taxon>Prymnesiophyceae</taxon>
        <taxon>Prymnesiales</taxon>
        <taxon>Chrysochromulinaceae</taxon>
        <taxon>Chrysochromulina</taxon>
    </lineage>
</organism>
<evidence type="ECO:0000313" key="8">
    <source>
        <dbReference type="EMBL" id="KOO21284.1"/>
    </source>
</evidence>
<evidence type="ECO:0000313" key="9">
    <source>
        <dbReference type="Proteomes" id="UP000037460"/>
    </source>
</evidence>
<feature type="domain" description="EF-hand" evidence="7">
    <location>
        <begin position="316"/>
        <end position="351"/>
    </location>
</feature>
<evidence type="ECO:0000256" key="2">
    <source>
        <dbReference type="ARBA" id="ARBA00006824"/>
    </source>
</evidence>
<gene>
    <name evidence="8" type="ORF">Ctob_003394</name>
</gene>
<dbReference type="InterPro" id="IPR007248">
    <property type="entry name" value="Mpv17_PMP22"/>
</dbReference>
<dbReference type="PROSITE" id="PS00018">
    <property type="entry name" value="EF_HAND_1"/>
    <property type="match status" value="3"/>
</dbReference>
<dbReference type="Gene3D" id="1.10.238.10">
    <property type="entry name" value="EF-hand"/>
    <property type="match status" value="1"/>
</dbReference>
<reference evidence="9" key="1">
    <citation type="journal article" date="2015" name="PLoS Genet.">
        <title>Genome Sequence and Transcriptome Analyses of Chrysochromulina tobin: Metabolic Tools for Enhanced Algal Fitness in the Prominent Order Prymnesiales (Haptophyceae).</title>
        <authorList>
            <person name="Hovde B.T."/>
            <person name="Deodato C.R."/>
            <person name="Hunsperger H.M."/>
            <person name="Ryken S.A."/>
            <person name="Yost W."/>
            <person name="Jha R.K."/>
            <person name="Patterson J."/>
            <person name="Monnat R.J. Jr."/>
            <person name="Barlow S.B."/>
            <person name="Starkenburg S.R."/>
            <person name="Cattolico R.A."/>
        </authorList>
    </citation>
    <scope>NUCLEOTIDE SEQUENCE</scope>
    <source>
        <strain evidence="9">CCMP291</strain>
    </source>
</reference>
<feature type="domain" description="EF-hand" evidence="7">
    <location>
        <begin position="353"/>
        <end position="388"/>
    </location>
</feature>
<dbReference type="Pfam" id="PF13202">
    <property type="entry name" value="EF-hand_5"/>
    <property type="match status" value="1"/>
</dbReference>
<dbReference type="GO" id="GO:0016020">
    <property type="term" value="C:membrane"/>
    <property type="evidence" value="ECO:0007669"/>
    <property type="project" value="UniProtKB-SubCell"/>
</dbReference>
<dbReference type="GO" id="GO:0005737">
    <property type="term" value="C:cytoplasm"/>
    <property type="evidence" value="ECO:0007669"/>
    <property type="project" value="TreeGrafter"/>
</dbReference>
<dbReference type="Pfam" id="PF13499">
    <property type="entry name" value="EF-hand_7"/>
    <property type="match status" value="1"/>
</dbReference>
<evidence type="ECO:0000256" key="3">
    <source>
        <dbReference type="ARBA" id="ARBA00022692"/>
    </source>
</evidence>
<dbReference type="PANTHER" id="PTHR11266:SF17">
    <property type="entry name" value="PROTEIN MPV17"/>
    <property type="match status" value="1"/>
</dbReference>
<dbReference type="SUPFAM" id="SSF47473">
    <property type="entry name" value="EF-hand"/>
    <property type="match status" value="1"/>
</dbReference>
<keyword evidence="9" id="KW-1185">Reference proteome</keyword>
<evidence type="ECO:0000256" key="1">
    <source>
        <dbReference type="ARBA" id="ARBA00004141"/>
    </source>
</evidence>
<dbReference type="Proteomes" id="UP000037460">
    <property type="component" value="Unassembled WGS sequence"/>
</dbReference>
<dbReference type="InterPro" id="IPR011992">
    <property type="entry name" value="EF-hand-dom_pair"/>
</dbReference>
<dbReference type="PANTHER" id="PTHR11266">
    <property type="entry name" value="PEROXISOMAL MEMBRANE PROTEIN 2, PXMP2 MPV17"/>
    <property type="match status" value="1"/>
</dbReference>
<comment type="subcellular location">
    <subcellularLocation>
        <location evidence="1">Membrane</location>
        <topology evidence="1">Multi-pass membrane protein</topology>
    </subcellularLocation>
</comment>
<dbReference type="GO" id="GO:0005509">
    <property type="term" value="F:calcium ion binding"/>
    <property type="evidence" value="ECO:0007669"/>
    <property type="project" value="InterPro"/>
</dbReference>
<dbReference type="SMART" id="SM00054">
    <property type="entry name" value="EFh"/>
    <property type="match status" value="3"/>
</dbReference>
<name>A0A0M0J3Y2_9EUKA</name>
<sequence>MMASNPLLTSALTGSMLWSSGDLVAQFLEVKGAGTHEQHIGGSHASEDDFGTGVPIIAADSPKTFDPKRTAGTVVHGAAVGGVGTYLWYNFLDGVVRGAMRLTPGGLPFVGAKLGLEIAIWHPTSLLAYWTICGTAQGHSFEKILRELRDSFVSTLVGDAIFWTPVDILCFWKVPVGLQTLFANAGCFVESIALSYVHDHEPPSAAVAKFAGVSSLARSFASFGSRVDAVVAGASSQFDALDQDRNGRLTLKELQAAQGSLPGVQDQVVGAVMMRLISRRLLATKPNRGEGAAAELYMSKTEYLRMLDALHTTGYRKSRLADVVFAMFDENEDGQIDVRELRNLLCVVTGKEPKGKLVEDILKAADTDTNRKLSKAEFFALMQQMQLSVRL</sequence>
<keyword evidence="4" id="KW-0106">Calcium</keyword>
<evidence type="ECO:0000256" key="5">
    <source>
        <dbReference type="ARBA" id="ARBA00022989"/>
    </source>
</evidence>
<dbReference type="InterPro" id="IPR018247">
    <property type="entry name" value="EF_Hand_1_Ca_BS"/>
</dbReference>
<protein>
    <submittedName>
        <fullName evidence="8">Mpv17 protein</fullName>
    </submittedName>
</protein>
<keyword evidence="6" id="KW-0472">Membrane</keyword>
<evidence type="ECO:0000256" key="6">
    <source>
        <dbReference type="ARBA" id="ARBA00023136"/>
    </source>
</evidence>
<dbReference type="Pfam" id="PF04117">
    <property type="entry name" value="Mpv17_PMP22"/>
    <property type="match status" value="1"/>
</dbReference>
<dbReference type="CDD" id="cd00051">
    <property type="entry name" value="EFh"/>
    <property type="match status" value="1"/>
</dbReference>
<dbReference type="InterPro" id="IPR002048">
    <property type="entry name" value="EF_hand_dom"/>
</dbReference>
<comment type="similarity">
    <text evidence="2">Belongs to the peroxisomal membrane protein PXMP2/4 family.</text>
</comment>
<keyword evidence="3" id="KW-0812">Transmembrane</keyword>
<dbReference type="EMBL" id="JWZX01003375">
    <property type="protein sequence ID" value="KOO21284.1"/>
    <property type="molecule type" value="Genomic_DNA"/>
</dbReference>
<keyword evidence="5" id="KW-1133">Transmembrane helix</keyword>
<evidence type="ECO:0000256" key="4">
    <source>
        <dbReference type="ARBA" id="ARBA00022837"/>
    </source>
</evidence>
<dbReference type="AlphaFoldDB" id="A0A0M0J3Y2"/>
<dbReference type="OrthoDB" id="430207at2759"/>
<proteinExistence type="inferred from homology"/>
<comment type="caution">
    <text evidence="8">The sequence shown here is derived from an EMBL/GenBank/DDBJ whole genome shotgun (WGS) entry which is preliminary data.</text>
</comment>